<dbReference type="eggNOG" id="ENOG502S2Z9">
    <property type="taxonomic scope" value="Eukaryota"/>
</dbReference>
<proteinExistence type="predicted"/>
<name>N1PZ44_DOTSN</name>
<feature type="compositionally biased region" description="Polar residues" evidence="1">
    <location>
        <begin position="263"/>
        <end position="277"/>
    </location>
</feature>
<evidence type="ECO:0000313" key="3">
    <source>
        <dbReference type="Proteomes" id="UP000016933"/>
    </source>
</evidence>
<reference evidence="2 3" key="2">
    <citation type="journal article" date="2012" name="PLoS Pathog.">
        <title>Diverse lifestyles and strategies of plant pathogenesis encoded in the genomes of eighteen Dothideomycetes fungi.</title>
        <authorList>
            <person name="Ohm R.A."/>
            <person name="Feau N."/>
            <person name="Henrissat B."/>
            <person name="Schoch C.L."/>
            <person name="Horwitz B.A."/>
            <person name="Barry K.W."/>
            <person name="Condon B.J."/>
            <person name="Copeland A.C."/>
            <person name="Dhillon B."/>
            <person name="Glaser F."/>
            <person name="Hesse C.N."/>
            <person name="Kosti I."/>
            <person name="LaButti K."/>
            <person name="Lindquist E.A."/>
            <person name="Lucas S."/>
            <person name="Salamov A.A."/>
            <person name="Bradshaw R.E."/>
            <person name="Ciuffetti L."/>
            <person name="Hamelin R.C."/>
            <person name="Kema G.H.J."/>
            <person name="Lawrence C."/>
            <person name="Scott J.A."/>
            <person name="Spatafora J.W."/>
            <person name="Turgeon B.G."/>
            <person name="de Wit P.J.G.M."/>
            <person name="Zhong S."/>
            <person name="Goodwin S.B."/>
            <person name="Grigoriev I.V."/>
        </authorList>
    </citation>
    <scope>NUCLEOTIDE SEQUENCE [LARGE SCALE GENOMIC DNA]</scope>
    <source>
        <strain evidence="3">NZE10 / CBS 128990</strain>
    </source>
</reference>
<dbReference type="OrthoDB" id="3946741at2759"/>
<sequence length="350" mass="38450">MLYPGLPAHPAAFKARLAQYAEQYTRCPEQSGLPALSLSIPGKPYTVREANIATDFELLPAPPAMTSTSSGRCDSAGSNHRSSSHSLLKYYTSVGSGSSEDLYSATPIEEQIQVRRPPPAAITVTRPVFPPRAVRTSTASDASHRTSFESTDPDEATPPEEEDKRLTPVAESPLAAIRYPKVPRSSNQAVPRSSTRQLSPQSVEWPAIRDQLREGQKFSRHSPSPSGSTLAAKRRGNTAQQDLELGLKIHDSAYASHSRKDSQQSNCVSRSQNTSPPHRQEIPLKEHGRVADRVQRDDATWPLPATMKVAAKSPPLRSPLWEPKLTPRREGEDLYLSVSIATPLEAHFRR</sequence>
<dbReference type="Proteomes" id="UP000016933">
    <property type="component" value="Unassembled WGS sequence"/>
</dbReference>
<keyword evidence="3" id="KW-1185">Reference proteome</keyword>
<dbReference type="STRING" id="675120.N1PZ44"/>
<feature type="compositionally biased region" description="Polar residues" evidence="1">
    <location>
        <begin position="184"/>
        <end position="202"/>
    </location>
</feature>
<feature type="region of interest" description="Disordered" evidence="1">
    <location>
        <begin position="123"/>
        <end position="238"/>
    </location>
</feature>
<evidence type="ECO:0000256" key="1">
    <source>
        <dbReference type="SAM" id="MobiDB-lite"/>
    </source>
</evidence>
<feature type="compositionally biased region" description="Acidic residues" evidence="1">
    <location>
        <begin position="151"/>
        <end position="161"/>
    </location>
</feature>
<organism evidence="2 3">
    <name type="scientific">Dothistroma septosporum (strain NZE10 / CBS 128990)</name>
    <name type="common">Red band needle blight fungus</name>
    <name type="synonym">Mycosphaerella pini</name>
    <dbReference type="NCBI Taxonomy" id="675120"/>
    <lineage>
        <taxon>Eukaryota</taxon>
        <taxon>Fungi</taxon>
        <taxon>Dikarya</taxon>
        <taxon>Ascomycota</taxon>
        <taxon>Pezizomycotina</taxon>
        <taxon>Dothideomycetes</taxon>
        <taxon>Dothideomycetidae</taxon>
        <taxon>Mycosphaerellales</taxon>
        <taxon>Mycosphaerellaceae</taxon>
        <taxon>Dothistroma</taxon>
    </lineage>
</organism>
<dbReference type="EMBL" id="KB446535">
    <property type="protein sequence ID" value="EME48801.1"/>
    <property type="molecule type" value="Genomic_DNA"/>
</dbReference>
<dbReference type="HOGENOM" id="CLU_792324_0_0_1"/>
<feature type="compositionally biased region" description="Basic and acidic residues" evidence="1">
    <location>
        <begin position="278"/>
        <end position="292"/>
    </location>
</feature>
<evidence type="ECO:0000313" key="2">
    <source>
        <dbReference type="EMBL" id="EME48801.1"/>
    </source>
</evidence>
<gene>
    <name evidence="2" type="ORF">DOTSEDRAFT_40087</name>
</gene>
<protein>
    <submittedName>
        <fullName evidence="2">Uncharacterized protein</fullName>
    </submittedName>
</protein>
<dbReference type="AlphaFoldDB" id="N1PZ44"/>
<accession>N1PZ44</accession>
<feature type="region of interest" description="Disordered" evidence="1">
    <location>
        <begin position="255"/>
        <end position="292"/>
    </location>
</feature>
<reference evidence="3" key="1">
    <citation type="journal article" date="2012" name="PLoS Genet.">
        <title>The genomes of the fungal plant pathogens Cladosporium fulvum and Dothistroma septosporum reveal adaptation to different hosts and lifestyles but also signatures of common ancestry.</title>
        <authorList>
            <person name="de Wit P.J.G.M."/>
            <person name="van der Burgt A."/>
            <person name="Oekmen B."/>
            <person name="Stergiopoulos I."/>
            <person name="Abd-Elsalam K.A."/>
            <person name="Aerts A.L."/>
            <person name="Bahkali A.H."/>
            <person name="Beenen H.G."/>
            <person name="Chettri P."/>
            <person name="Cox M.P."/>
            <person name="Datema E."/>
            <person name="de Vries R.P."/>
            <person name="Dhillon B."/>
            <person name="Ganley A.R."/>
            <person name="Griffiths S.A."/>
            <person name="Guo Y."/>
            <person name="Hamelin R.C."/>
            <person name="Henrissat B."/>
            <person name="Kabir M.S."/>
            <person name="Jashni M.K."/>
            <person name="Kema G."/>
            <person name="Klaubauf S."/>
            <person name="Lapidus A."/>
            <person name="Levasseur A."/>
            <person name="Lindquist E."/>
            <person name="Mehrabi R."/>
            <person name="Ohm R.A."/>
            <person name="Owen T.J."/>
            <person name="Salamov A."/>
            <person name="Schwelm A."/>
            <person name="Schijlen E."/>
            <person name="Sun H."/>
            <person name="van den Burg H.A."/>
            <person name="van Ham R.C.H.J."/>
            <person name="Zhang S."/>
            <person name="Goodwin S.B."/>
            <person name="Grigoriev I.V."/>
            <person name="Collemare J."/>
            <person name="Bradshaw R.E."/>
        </authorList>
    </citation>
    <scope>NUCLEOTIDE SEQUENCE [LARGE SCALE GENOMIC DNA]</scope>
    <source>
        <strain evidence="3">NZE10 / CBS 128990</strain>
    </source>
</reference>
<dbReference type="OMA" id="KIHDSAY"/>